<feature type="signal peptide" evidence="2">
    <location>
        <begin position="1"/>
        <end position="18"/>
    </location>
</feature>
<accession>A0ABU7ACL4</accession>
<name>A0ABU7ACL4_9TELE</name>
<dbReference type="Proteomes" id="UP001345963">
    <property type="component" value="Unassembled WGS sequence"/>
</dbReference>
<dbReference type="SUPFAM" id="SSF53822">
    <property type="entry name" value="Periplasmic binding protein-like I"/>
    <property type="match status" value="1"/>
</dbReference>
<sequence>MSPCSWWLLLFTFGVVAASCRGNRQCMNGITINVILLEDDESPWSLKYVKKQILKAIADDTAIGSAEGAGFNLTANFEGFNTTIYGQRGCSSSACEAVEKLHKLTVTGKLGCAVLGPTCTFATFPLVDAEKGFNLSTPIISAGSFGPSCDHALNLLRVLPPARKITDFFIHFWEHEDIIKPQWKTAYIYKKPNNTEDCFWHVTSPGMAEPGSHPGARPGVGTRPECLVAGLLLAGPGRAKPERETRDHPPVGPPPAGGTVRDQCKEDWAADEGGDLGGPIPGCLGWL</sequence>
<reference evidence="3 4" key="1">
    <citation type="submission" date="2021-07" db="EMBL/GenBank/DDBJ databases">
        <authorList>
            <person name="Palmer J.M."/>
        </authorList>
    </citation>
    <scope>NUCLEOTIDE SEQUENCE [LARGE SCALE GENOMIC DNA]</scope>
    <source>
        <strain evidence="3 4">AT_MEX2019</strain>
        <tissue evidence="3">Muscle</tissue>
    </source>
</reference>
<organism evidence="3 4">
    <name type="scientific">Ataeniobius toweri</name>
    <dbReference type="NCBI Taxonomy" id="208326"/>
    <lineage>
        <taxon>Eukaryota</taxon>
        <taxon>Metazoa</taxon>
        <taxon>Chordata</taxon>
        <taxon>Craniata</taxon>
        <taxon>Vertebrata</taxon>
        <taxon>Euteleostomi</taxon>
        <taxon>Actinopterygii</taxon>
        <taxon>Neopterygii</taxon>
        <taxon>Teleostei</taxon>
        <taxon>Neoteleostei</taxon>
        <taxon>Acanthomorphata</taxon>
        <taxon>Ovalentaria</taxon>
        <taxon>Atherinomorphae</taxon>
        <taxon>Cyprinodontiformes</taxon>
        <taxon>Goodeidae</taxon>
        <taxon>Ataeniobius</taxon>
    </lineage>
</organism>
<gene>
    <name evidence="3" type="ORF">ATANTOWER_032816</name>
</gene>
<evidence type="ECO:0008006" key="5">
    <source>
        <dbReference type="Google" id="ProtNLM"/>
    </source>
</evidence>
<protein>
    <recommendedName>
        <fullName evidence="5">Receptor ligand binding region domain-containing protein</fullName>
    </recommendedName>
</protein>
<dbReference type="Gene3D" id="3.40.50.2300">
    <property type="match status" value="1"/>
</dbReference>
<proteinExistence type="predicted"/>
<dbReference type="InterPro" id="IPR028082">
    <property type="entry name" value="Peripla_BP_I"/>
</dbReference>
<keyword evidence="4" id="KW-1185">Reference proteome</keyword>
<dbReference type="EMBL" id="JAHUTI010010821">
    <property type="protein sequence ID" value="MED6235752.1"/>
    <property type="molecule type" value="Genomic_DNA"/>
</dbReference>
<evidence type="ECO:0000256" key="2">
    <source>
        <dbReference type="SAM" id="SignalP"/>
    </source>
</evidence>
<evidence type="ECO:0000313" key="3">
    <source>
        <dbReference type="EMBL" id="MED6235752.1"/>
    </source>
</evidence>
<keyword evidence="2" id="KW-0732">Signal</keyword>
<feature type="chain" id="PRO_5046630495" description="Receptor ligand binding region domain-containing protein" evidence="2">
    <location>
        <begin position="19"/>
        <end position="287"/>
    </location>
</feature>
<evidence type="ECO:0000313" key="4">
    <source>
        <dbReference type="Proteomes" id="UP001345963"/>
    </source>
</evidence>
<feature type="compositionally biased region" description="Basic and acidic residues" evidence="1">
    <location>
        <begin position="239"/>
        <end position="249"/>
    </location>
</feature>
<evidence type="ECO:0000256" key="1">
    <source>
        <dbReference type="SAM" id="MobiDB-lite"/>
    </source>
</evidence>
<feature type="region of interest" description="Disordered" evidence="1">
    <location>
        <begin position="238"/>
        <end position="262"/>
    </location>
</feature>
<comment type="caution">
    <text evidence="3">The sequence shown here is derived from an EMBL/GenBank/DDBJ whole genome shotgun (WGS) entry which is preliminary data.</text>
</comment>